<dbReference type="SUPFAM" id="SSF51556">
    <property type="entry name" value="Metallo-dependent hydrolases"/>
    <property type="match status" value="1"/>
</dbReference>
<dbReference type="EMBL" id="CP018221">
    <property type="protein sequence ID" value="API59889.1"/>
    <property type="molecule type" value="Genomic_DNA"/>
</dbReference>
<dbReference type="STRING" id="1921510.BSL82_11675"/>
<sequence length="580" mass="62252">MYDIKIVGGTVIDGTGAEARSASVAIKDGRIVEVGACDGGAREIIDAAGRVVSPGFIDVHTHYDAQSFWDATYSPSCYHGVTTILGGFCGFSIAPLSPSAGEYLCSMLARVEGMPLQTLQSAVPWDWQSFGDFLGRLDGKVGLNAGFYCGHSAIRRVVMGERAVGEEATPEEIGEMKALLASSLEQGALGFSTTISPSHNDGDGNPVPSRWASRTELLELASVVRDYEGTGLELLPDLAIPDGTRELMTDFSLAGQRPVNWNVLTVTGTTQIDEQRLEKHLGLSDFARSKGAEVVALAAPCTPNVYINLHGGVLFDMNPGLWQTIFRVPFDERVEMFKDPEVRRQLAEEAASVPADAPMITIARLARMRIASVINPENEKYVDQFVGDIATEQGREVIDVMLDIALADGLKTTFAPEIGGEDPETYKVRGKVWLDDRTLIGASDAGAHMDMIDTFAFSTIILQRAVREYGVLSLVEAVHQMTKVPADFMGLKDRGVLAPGLCADVVVFDPETVGCGPVYMRGDVPGDAERLYADAVGVGEVIVNGVTIVRGGEHTGARPGKVLRRESDTFTNLIAAARPA</sequence>
<accession>A0A1L3ZWA8</accession>
<protein>
    <recommendedName>
        <fullName evidence="1">Amidohydrolase 3 domain-containing protein</fullName>
    </recommendedName>
</protein>
<dbReference type="AlphaFoldDB" id="A0A1L3ZWA8"/>
<dbReference type="InterPro" id="IPR050378">
    <property type="entry name" value="Metallo-dep_Hydrolases_sf"/>
</dbReference>
<dbReference type="Gene3D" id="3.20.20.140">
    <property type="entry name" value="Metal-dependent hydrolases"/>
    <property type="match status" value="2"/>
</dbReference>
<dbReference type="KEGG" id="sphj:BSL82_11675"/>
<dbReference type="InterPro" id="IPR032466">
    <property type="entry name" value="Metal_Hydrolase"/>
</dbReference>
<dbReference type="PANTHER" id="PTHR11647">
    <property type="entry name" value="HYDRANTOINASE/DIHYDROPYRIMIDINASE FAMILY MEMBER"/>
    <property type="match status" value="1"/>
</dbReference>
<dbReference type="GO" id="GO:0005829">
    <property type="term" value="C:cytosol"/>
    <property type="evidence" value="ECO:0007669"/>
    <property type="project" value="TreeGrafter"/>
</dbReference>
<reference evidence="3" key="1">
    <citation type="submission" date="2016-11" db="EMBL/GenBank/DDBJ databases">
        <title>Complete Genome Sequence of alachlor-degrading Sphingomonas sp. strain JJ-A5.</title>
        <authorList>
            <person name="Lee H."/>
            <person name="Ka J.-O."/>
        </authorList>
    </citation>
    <scope>NUCLEOTIDE SEQUENCE [LARGE SCALE GENOMIC DNA]</scope>
    <source>
        <strain evidence="3">JJ-A5</strain>
    </source>
</reference>
<feature type="domain" description="Amidohydrolase 3" evidence="1">
    <location>
        <begin position="43"/>
        <end position="548"/>
    </location>
</feature>
<evidence type="ECO:0000313" key="3">
    <source>
        <dbReference type="Proteomes" id="UP000182063"/>
    </source>
</evidence>
<dbReference type="PANTHER" id="PTHR11647:SF1">
    <property type="entry name" value="COLLAPSIN RESPONSE MEDIATOR PROTEIN"/>
    <property type="match status" value="1"/>
</dbReference>
<evidence type="ECO:0000259" key="1">
    <source>
        <dbReference type="Pfam" id="PF07969"/>
    </source>
</evidence>
<dbReference type="Proteomes" id="UP000182063">
    <property type="component" value="Chromosome"/>
</dbReference>
<dbReference type="SUPFAM" id="SSF51338">
    <property type="entry name" value="Composite domain of metallo-dependent hydrolases"/>
    <property type="match status" value="1"/>
</dbReference>
<keyword evidence="3" id="KW-1185">Reference proteome</keyword>
<dbReference type="Pfam" id="PF07969">
    <property type="entry name" value="Amidohydro_3"/>
    <property type="match status" value="1"/>
</dbReference>
<dbReference type="InterPro" id="IPR013108">
    <property type="entry name" value="Amidohydro_3"/>
</dbReference>
<dbReference type="OrthoDB" id="9766983at2"/>
<dbReference type="GO" id="GO:0016812">
    <property type="term" value="F:hydrolase activity, acting on carbon-nitrogen (but not peptide) bonds, in cyclic amides"/>
    <property type="evidence" value="ECO:0007669"/>
    <property type="project" value="TreeGrafter"/>
</dbReference>
<name>A0A1L3ZWA8_9SPHN</name>
<evidence type="ECO:0000313" key="2">
    <source>
        <dbReference type="EMBL" id="API59889.1"/>
    </source>
</evidence>
<dbReference type="RefSeq" id="WP_072597679.1">
    <property type="nucleotide sequence ID" value="NZ_CP018221.1"/>
</dbReference>
<organism evidence="2 3">
    <name type="scientific">Tardibacter chloracetimidivorans</name>
    <dbReference type="NCBI Taxonomy" id="1921510"/>
    <lineage>
        <taxon>Bacteria</taxon>
        <taxon>Pseudomonadati</taxon>
        <taxon>Pseudomonadota</taxon>
        <taxon>Alphaproteobacteria</taxon>
        <taxon>Sphingomonadales</taxon>
        <taxon>Sphingomonadaceae</taxon>
        <taxon>Tardibacter</taxon>
    </lineage>
</organism>
<proteinExistence type="predicted"/>
<dbReference type="Gene3D" id="2.30.40.10">
    <property type="entry name" value="Urease, subunit C, domain 1"/>
    <property type="match status" value="2"/>
</dbReference>
<dbReference type="InterPro" id="IPR011059">
    <property type="entry name" value="Metal-dep_hydrolase_composite"/>
</dbReference>
<gene>
    <name evidence="2" type="ORF">BSL82_11675</name>
</gene>